<evidence type="ECO:0000313" key="1">
    <source>
        <dbReference type="EMBL" id="MPM97382.1"/>
    </source>
</evidence>
<gene>
    <name evidence="1" type="ORF">SDC9_144555</name>
</gene>
<organism evidence="1">
    <name type="scientific">bioreactor metagenome</name>
    <dbReference type="NCBI Taxonomy" id="1076179"/>
    <lineage>
        <taxon>unclassified sequences</taxon>
        <taxon>metagenomes</taxon>
        <taxon>ecological metagenomes</taxon>
    </lineage>
</organism>
<name>A0A645E9S3_9ZZZZ</name>
<reference evidence="1" key="1">
    <citation type="submission" date="2019-08" db="EMBL/GenBank/DDBJ databases">
        <authorList>
            <person name="Kucharzyk K."/>
            <person name="Murdoch R.W."/>
            <person name="Higgins S."/>
            <person name="Loffler F."/>
        </authorList>
    </citation>
    <scope>NUCLEOTIDE SEQUENCE</scope>
</reference>
<sequence length="54" mass="6560">MNNKFLVLEMLEITYLIRLYKRMYQLILILSRAEELEIIFKSELPKLIENGIKM</sequence>
<proteinExistence type="predicted"/>
<protein>
    <submittedName>
        <fullName evidence="1">Uncharacterized protein</fullName>
    </submittedName>
</protein>
<dbReference type="EMBL" id="VSSQ01043668">
    <property type="protein sequence ID" value="MPM97382.1"/>
    <property type="molecule type" value="Genomic_DNA"/>
</dbReference>
<accession>A0A645E9S3</accession>
<comment type="caution">
    <text evidence="1">The sequence shown here is derived from an EMBL/GenBank/DDBJ whole genome shotgun (WGS) entry which is preliminary data.</text>
</comment>
<dbReference type="AlphaFoldDB" id="A0A645E9S3"/>